<feature type="region of interest" description="Disordered" evidence="1">
    <location>
        <begin position="1"/>
        <end position="71"/>
    </location>
</feature>
<dbReference type="EMBL" id="LFZN01000254">
    <property type="protein sequence ID" value="KXS94840.1"/>
    <property type="molecule type" value="Genomic_DNA"/>
</dbReference>
<dbReference type="OrthoDB" id="412788at2759"/>
<dbReference type="Proteomes" id="UP000070133">
    <property type="component" value="Unassembled WGS sequence"/>
</dbReference>
<comment type="caution">
    <text evidence="2">The sequence shown here is derived from an EMBL/GenBank/DDBJ whole genome shotgun (WGS) entry which is preliminary data.</text>
</comment>
<feature type="compositionally biased region" description="Polar residues" evidence="1">
    <location>
        <begin position="50"/>
        <end position="65"/>
    </location>
</feature>
<protein>
    <submittedName>
        <fullName evidence="2">Uncharacterized protein</fullName>
    </submittedName>
</protein>
<evidence type="ECO:0000256" key="1">
    <source>
        <dbReference type="SAM" id="MobiDB-lite"/>
    </source>
</evidence>
<feature type="compositionally biased region" description="Polar residues" evidence="1">
    <location>
        <begin position="1"/>
        <end position="13"/>
    </location>
</feature>
<feature type="compositionally biased region" description="Polar residues" evidence="1">
    <location>
        <begin position="24"/>
        <end position="34"/>
    </location>
</feature>
<gene>
    <name evidence="2" type="ORF">AC578_3673</name>
</gene>
<sequence>MPAISKNTSTAGKSQPWRAAWEQNKATTTTTDASAPQMRAIKYPEAKGSQLVSQGSAGEMNTSVLYDTDSK</sequence>
<organism evidence="2 3">
    <name type="scientific">Pseudocercospora eumusae</name>
    <dbReference type="NCBI Taxonomy" id="321146"/>
    <lineage>
        <taxon>Eukaryota</taxon>
        <taxon>Fungi</taxon>
        <taxon>Dikarya</taxon>
        <taxon>Ascomycota</taxon>
        <taxon>Pezizomycotina</taxon>
        <taxon>Dothideomycetes</taxon>
        <taxon>Dothideomycetidae</taxon>
        <taxon>Mycosphaerellales</taxon>
        <taxon>Mycosphaerellaceae</taxon>
        <taxon>Pseudocercospora</taxon>
    </lineage>
</organism>
<reference evidence="2 3" key="1">
    <citation type="submission" date="2015-07" db="EMBL/GenBank/DDBJ databases">
        <title>Comparative genomics of the Sigatoka disease complex on banana suggests a link between parallel evolutionary changes in Pseudocercospora fijiensis and Pseudocercospora eumusae and increased virulence on the banana host.</title>
        <authorList>
            <person name="Chang T.-C."/>
            <person name="Salvucci A."/>
            <person name="Crous P.W."/>
            <person name="Stergiopoulos I."/>
        </authorList>
    </citation>
    <scope>NUCLEOTIDE SEQUENCE [LARGE SCALE GENOMIC DNA]</scope>
    <source>
        <strain evidence="2 3">CBS 114824</strain>
    </source>
</reference>
<accession>A0A139GXD1</accession>
<name>A0A139GXD1_9PEZI</name>
<evidence type="ECO:0000313" key="3">
    <source>
        <dbReference type="Proteomes" id="UP000070133"/>
    </source>
</evidence>
<proteinExistence type="predicted"/>
<keyword evidence="3" id="KW-1185">Reference proteome</keyword>
<dbReference type="AlphaFoldDB" id="A0A139GXD1"/>
<evidence type="ECO:0000313" key="2">
    <source>
        <dbReference type="EMBL" id="KXS94840.1"/>
    </source>
</evidence>